<dbReference type="Pfam" id="PF00501">
    <property type="entry name" value="AMP-binding"/>
    <property type="match status" value="1"/>
</dbReference>
<evidence type="ECO:0000256" key="3">
    <source>
        <dbReference type="ARBA" id="ARBA00023140"/>
    </source>
</evidence>
<organism evidence="6 7">
    <name type="scientific">Drosophila pseudoobscura pseudoobscura</name>
    <name type="common">Fruit fly</name>
    <dbReference type="NCBI Taxonomy" id="46245"/>
    <lineage>
        <taxon>Eukaryota</taxon>
        <taxon>Metazoa</taxon>
        <taxon>Ecdysozoa</taxon>
        <taxon>Arthropoda</taxon>
        <taxon>Hexapoda</taxon>
        <taxon>Insecta</taxon>
        <taxon>Pterygota</taxon>
        <taxon>Neoptera</taxon>
        <taxon>Endopterygota</taxon>
        <taxon>Diptera</taxon>
        <taxon>Brachycera</taxon>
        <taxon>Muscomorpha</taxon>
        <taxon>Ephydroidea</taxon>
        <taxon>Drosophilidae</taxon>
        <taxon>Drosophila</taxon>
        <taxon>Sophophora</taxon>
    </lineage>
</organism>
<dbReference type="FunFam" id="3.40.50.12780:FF:000025">
    <property type="entry name" value="luciferin 4-monooxygenase"/>
    <property type="match status" value="1"/>
</dbReference>
<dbReference type="FunFam" id="3.30.300.30:FF:000007">
    <property type="entry name" value="4-coumarate--CoA ligase 2"/>
    <property type="match status" value="1"/>
</dbReference>
<dbReference type="Proteomes" id="UP000001819">
    <property type="component" value="Chromosome 3"/>
</dbReference>
<dbReference type="GO" id="GO:0005777">
    <property type="term" value="C:peroxisome"/>
    <property type="evidence" value="ECO:0007669"/>
    <property type="project" value="UniProtKB-SubCell"/>
</dbReference>
<feature type="domain" description="AMP-dependent synthetase/ligase" evidence="4">
    <location>
        <begin position="52"/>
        <end position="389"/>
    </location>
</feature>
<proteinExistence type="inferred from homology"/>
<dbReference type="Gene3D" id="3.40.50.12780">
    <property type="entry name" value="N-terminal domain of ligase-like"/>
    <property type="match status" value="1"/>
</dbReference>
<evidence type="ECO:0000259" key="4">
    <source>
        <dbReference type="Pfam" id="PF00501"/>
    </source>
</evidence>
<keyword evidence="3" id="KW-0576">Peroxisome</keyword>
<keyword evidence="6" id="KW-1185">Reference proteome</keyword>
<dbReference type="InterPro" id="IPR000873">
    <property type="entry name" value="AMP-dep_synth/lig_dom"/>
</dbReference>
<dbReference type="RefSeq" id="XP_002138487.3">
    <property type="nucleotide sequence ID" value="XM_002138451.3"/>
</dbReference>
<comment type="similarity">
    <text evidence="2">Belongs to the ATP-dependent AMP-binding enzyme family.</text>
</comment>
<dbReference type="PANTHER" id="PTHR24096">
    <property type="entry name" value="LONG-CHAIN-FATTY-ACID--COA LIGASE"/>
    <property type="match status" value="1"/>
</dbReference>
<feature type="domain" description="AMP-binding enzyme C-terminal" evidence="5">
    <location>
        <begin position="440"/>
        <end position="517"/>
    </location>
</feature>
<evidence type="ECO:0000313" key="6">
    <source>
        <dbReference type="Proteomes" id="UP000001819"/>
    </source>
</evidence>
<dbReference type="KEGG" id="dpo:6898444"/>
<protein>
    <submittedName>
        <fullName evidence="7">4-coumarate--CoA ligase 1-like</fullName>
    </submittedName>
</protein>
<dbReference type="PROSITE" id="PS00455">
    <property type="entry name" value="AMP_BINDING"/>
    <property type="match status" value="1"/>
</dbReference>
<evidence type="ECO:0000259" key="5">
    <source>
        <dbReference type="Pfam" id="PF13193"/>
    </source>
</evidence>
<evidence type="ECO:0000256" key="2">
    <source>
        <dbReference type="ARBA" id="ARBA00006432"/>
    </source>
</evidence>
<dbReference type="AlphaFoldDB" id="A0A6I8V492"/>
<dbReference type="SUPFAM" id="SSF56801">
    <property type="entry name" value="Acetyl-CoA synthetase-like"/>
    <property type="match status" value="1"/>
</dbReference>
<sequence>MAGIPTTYDEKERIWSGTKRSPLYHYDTSIGKIIFNTMRIWPKNVWQINDIDGVTVTFEQGLTWAIRIAQYFKKRALSNKDVIGIVAKNCTYLMPLGVACLMNGTPFHSVNPDQDEATVTHVFSITNPRLIFCDGNVYDKVRAATAGWQPEIYTITDPVEGVHKIEDLLDPTTTEAGYQPEPLKEGGGQTMAILCSSGTTGLPKAVCISNNVLMQDNPLINSELSMLSSSGLDWVTGVVTFIYSTVFGATRIITSKPFTPEYFVQLVKKYKIDCAVLPPRHLSALISYPDATPKDLAPLKNVHYVGGAVSMATLQRTQELCKNAILTSGYGLTETFIITSSIGISNISSVGKPVAGVRMRIVDEDGKNLTYNEVGEIYVDRGQTWNGYFGNPEATLQMQDVEGWFHTGDLGYFDEQNFLYIVDRKKEILKYQGHHYWPTEIESVISELPQVQDVCVVGVYDEREGDAAGALVVKAKGAVVTAKDISDHVAKRLPALQKQLHAGVQFTDKLPANVNGKTLRKTARELFIAQNGTGK</sequence>
<name>A0A6I8V492_DROPS</name>
<dbReference type="InterPro" id="IPR042099">
    <property type="entry name" value="ANL_N_sf"/>
</dbReference>
<dbReference type="CDD" id="cd05911">
    <property type="entry name" value="Firefly_Luc_like"/>
    <property type="match status" value="1"/>
</dbReference>
<gene>
    <name evidence="7" type="primary">LOC6898444</name>
</gene>
<reference evidence="6" key="1">
    <citation type="submission" date="2024-06" db="UniProtKB">
        <authorList>
            <consortium name="RefSeq"/>
        </authorList>
    </citation>
    <scope>NUCLEOTIDE SEQUENCE [LARGE SCALE GENOMIC DNA]</scope>
    <source>
        <strain evidence="6">MV2-25</strain>
    </source>
</reference>
<evidence type="ECO:0000313" key="7">
    <source>
        <dbReference type="RefSeq" id="XP_002138487.3"/>
    </source>
</evidence>
<dbReference type="Pfam" id="PF13193">
    <property type="entry name" value="AMP-binding_C"/>
    <property type="match status" value="1"/>
</dbReference>
<comment type="subcellular location">
    <subcellularLocation>
        <location evidence="1">Peroxisome</location>
    </subcellularLocation>
</comment>
<dbReference type="Gene3D" id="3.30.300.30">
    <property type="match status" value="1"/>
</dbReference>
<dbReference type="GO" id="GO:0004467">
    <property type="term" value="F:long-chain fatty acid-CoA ligase activity"/>
    <property type="evidence" value="ECO:0007669"/>
    <property type="project" value="TreeGrafter"/>
</dbReference>
<reference evidence="7" key="2">
    <citation type="submission" date="2025-08" db="UniProtKB">
        <authorList>
            <consortium name="RefSeq"/>
        </authorList>
    </citation>
    <scope>IDENTIFICATION</scope>
    <source>
        <strain evidence="7">MV-25-SWS-2005</strain>
        <tissue evidence="7">Whole body</tissue>
    </source>
</reference>
<dbReference type="InterPro" id="IPR020845">
    <property type="entry name" value="AMP-binding_CS"/>
</dbReference>
<dbReference type="GO" id="GO:0046949">
    <property type="term" value="P:fatty-acyl-CoA biosynthetic process"/>
    <property type="evidence" value="ECO:0007669"/>
    <property type="project" value="TreeGrafter"/>
</dbReference>
<dbReference type="InParanoid" id="A0A6I8V492"/>
<dbReference type="InterPro" id="IPR045851">
    <property type="entry name" value="AMP-bd_C_sf"/>
</dbReference>
<evidence type="ECO:0000256" key="1">
    <source>
        <dbReference type="ARBA" id="ARBA00004275"/>
    </source>
</evidence>
<dbReference type="PANTHER" id="PTHR24096:SF353">
    <property type="entry name" value="GH16244P-RELATED"/>
    <property type="match status" value="1"/>
</dbReference>
<dbReference type="InterPro" id="IPR025110">
    <property type="entry name" value="AMP-bd_C"/>
</dbReference>
<accession>A0A6I8V492</accession>